<dbReference type="InterPro" id="IPR052576">
    <property type="entry name" value="AA_Transporter-Related"/>
</dbReference>
<feature type="transmembrane region" description="Helical" evidence="6">
    <location>
        <begin position="260"/>
        <end position="278"/>
    </location>
</feature>
<keyword evidence="4 6" id="KW-1133">Transmembrane helix</keyword>
<keyword evidence="3 6" id="KW-0812">Transmembrane</keyword>
<evidence type="ECO:0000256" key="5">
    <source>
        <dbReference type="ARBA" id="ARBA00023136"/>
    </source>
</evidence>
<evidence type="ECO:0000256" key="3">
    <source>
        <dbReference type="ARBA" id="ARBA00022692"/>
    </source>
</evidence>
<dbReference type="InterPro" id="IPR018461">
    <property type="entry name" value="Na/H_Antiport_NhaC-like_C"/>
</dbReference>
<dbReference type="Pfam" id="PF13726">
    <property type="entry name" value="Na_H_antiport_2"/>
    <property type="match status" value="1"/>
</dbReference>
<evidence type="ECO:0000259" key="7">
    <source>
        <dbReference type="Pfam" id="PF03553"/>
    </source>
</evidence>
<feature type="transmembrane region" description="Helical" evidence="6">
    <location>
        <begin position="150"/>
        <end position="172"/>
    </location>
</feature>
<name>A0A848CTV1_ANEAE</name>
<feature type="transmembrane region" description="Helical" evidence="6">
    <location>
        <begin position="237"/>
        <end position="254"/>
    </location>
</feature>
<evidence type="ECO:0000256" key="4">
    <source>
        <dbReference type="ARBA" id="ARBA00022989"/>
    </source>
</evidence>
<keyword evidence="5 6" id="KW-0472">Membrane</keyword>
<evidence type="ECO:0000313" key="9">
    <source>
        <dbReference type="EMBL" id="NME97377.1"/>
    </source>
</evidence>
<evidence type="ECO:0000256" key="1">
    <source>
        <dbReference type="ARBA" id="ARBA00004651"/>
    </source>
</evidence>
<gene>
    <name evidence="9" type="ORF">HF838_03800</name>
</gene>
<feature type="transmembrane region" description="Helical" evidence="6">
    <location>
        <begin position="192"/>
        <end position="212"/>
    </location>
</feature>
<protein>
    <submittedName>
        <fullName evidence="9">Na+/H+ antiporter family protein</fullName>
    </submittedName>
</protein>
<dbReference type="PANTHER" id="PTHR37821:SF1">
    <property type="entry name" value="AMINO ACID TRANSPORTER YUIF-RELATED"/>
    <property type="match status" value="1"/>
</dbReference>
<proteinExistence type="predicted"/>
<feature type="transmembrane region" description="Helical" evidence="6">
    <location>
        <begin position="101"/>
        <end position="129"/>
    </location>
</feature>
<dbReference type="RefSeq" id="WP_168974541.1">
    <property type="nucleotide sequence ID" value="NZ_CAMJCG010000020.1"/>
</dbReference>
<feature type="transmembrane region" description="Helical" evidence="6">
    <location>
        <begin position="363"/>
        <end position="388"/>
    </location>
</feature>
<feature type="transmembrane region" description="Helical" evidence="6">
    <location>
        <begin position="423"/>
        <end position="440"/>
    </location>
</feature>
<evidence type="ECO:0000259" key="8">
    <source>
        <dbReference type="Pfam" id="PF13726"/>
    </source>
</evidence>
<dbReference type="PANTHER" id="PTHR37821">
    <property type="entry name" value="AMINO ACID TRANSPORTER YUIF-RELATED"/>
    <property type="match status" value="1"/>
</dbReference>
<dbReference type="EMBL" id="JABAGO010000003">
    <property type="protein sequence ID" value="NME97377.1"/>
    <property type="molecule type" value="Genomic_DNA"/>
</dbReference>
<dbReference type="GO" id="GO:0005886">
    <property type="term" value="C:plasma membrane"/>
    <property type="evidence" value="ECO:0007669"/>
    <property type="project" value="UniProtKB-SubCell"/>
</dbReference>
<keyword evidence="2" id="KW-1003">Cell membrane</keyword>
<feature type="transmembrane region" description="Helical" evidence="6">
    <location>
        <begin position="69"/>
        <end position="89"/>
    </location>
</feature>
<dbReference type="Proteomes" id="UP000561326">
    <property type="component" value="Unassembled WGS sequence"/>
</dbReference>
<sequence>MLKGETELFNAVVVSVLVIVLLSLLRINVIFALIAAAVTAGFIAGLPLTETMATMIKGMSGQMETALSYVLLGMFAVMIARSNITAILVKNLIRVLGGKRGILLVTIAFVASLSQNAIPVHIAFIPILIPPLLGLFNRMKIDRRAVASALTFGLQAPYIMIPAGFGLIYHGIVVREMGKNGMPIDVSLFPKAMLIPGLGMVLGLFVALFITYRKERKYMNKENILAPSSKEEENVSFTGRHVLTLIAIAAALGVQIWTESLVIGTLTGILLMFGFRVVRWKEGDDVVQRGVAMMGFIAFVMLLASGYASVLQETGAVKELVSASGDILKSNQLLAAAMMLLVGLLITMGIGSSFGTVPIIAAIYVPLCSELGFSVLATAALIGTAGALGDAGSPASDSTLGPTSGLNADGQHHHIWDTCVPTFLHYNIPLFVFGLIAAMIL</sequence>
<dbReference type="Pfam" id="PF03553">
    <property type="entry name" value="Na_H_antiporter"/>
    <property type="match status" value="1"/>
</dbReference>
<comment type="subcellular location">
    <subcellularLocation>
        <location evidence="1">Cell membrane</location>
        <topology evidence="1">Multi-pass membrane protein</topology>
    </subcellularLocation>
</comment>
<feature type="domain" description="Putative Na+/H+ antiporter N-terminal" evidence="8">
    <location>
        <begin position="10"/>
        <end position="95"/>
    </location>
</feature>
<feature type="domain" description="Na+/H+ antiporter NhaC-like C-terminal" evidence="7">
    <location>
        <begin position="150"/>
        <end position="435"/>
    </location>
</feature>
<feature type="transmembrane region" description="Helical" evidence="6">
    <location>
        <begin position="330"/>
        <end position="351"/>
    </location>
</feature>
<accession>A0A848CTV1</accession>
<dbReference type="AlphaFoldDB" id="A0A848CTV1"/>
<evidence type="ECO:0000256" key="6">
    <source>
        <dbReference type="SAM" id="Phobius"/>
    </source>
</evidence>
<comment type="caution">
    <text evidence="9">The sequence shown here is derived from an EMBL/GenBank/DDBJ whole genome shotgun (WGS) entry which is preliminary data.</text>
</comment>
<dbReference type="InterPro" id="IPR032813">
    <property type="entry name" value="Na_H_antiport_N"/>
</dbReference>
<reference evidence="9 10" key="1">
    <citation type="submission" date="2020-04" db="EMBL/GenBank/DDBJ databases">
        <authorList>
            <person name="Hitch T.C.A."/>
            <person name="Wylensek D."/>
            <person name="Clavel T."/>
        </authorList>
    </citation>
    <scope>NUCLEOTIDE SEQUENCE [LARGE SCALE GENOMIC DNA]</scope>
    <source>
        <strain evidence="9 10">WB01_D5_05</strain>
    </source>
</reference>
<feature type="transmembrane region" description="Helical" evidence="6">
    <location>
        <begin position="290"/>
        <end position="310"/>
    </location>
</feature>
<organism evidence="9 10">
    <name type="scientific">Aneurinibacillus aneurinilyticus</name>
    <name type="common">Bacillus aneurinolyticus</name>
    <dbReference type="NCBI Taxonomy" id="1391"/>
    <lineage>
        <taxon>Bacteria</taxon>
        <taxon>Bacillati</taxon>
        <taxon>Bacillota</taxon>
        <taxon>Bacilli</taxon>
        <taxon>Bacillales</taxon>
        <taxon>Paenibacillaceae</taxon>
        <taxon>Aneurinibacillus group</taxon>
        <taxon>Aneurinibacillus</taxon>
    </lineage>
</organism>
<evidence type="ECO:0000313" key="10">
    <source>
        <dbReference type="Proteomes" id="UP000561326"/>
    </source>
</evidence>
<feature type="transmembrane region" description="Helical" evidence="6">
    <location>
        <begin position="30"/>
        <end position="48"/>
    </location>
</feature>
<evidence type="ECO:0000256" key="2">
    <source>
        <dbReference type="ARBA" id="ARBA00022475"/>
    </source>
</evidence>
<feature type="transmembrane region" description="Helical" evidence="6">
    <location>
        <begin position="7"/>
        <end position="24"/>
    </location>
</feature>